<proteinExistence type="predicted"/>
<keyword evidence="2" id="KW-1185">Reference proteome</keyword>
<dbReference type="AlphaFoldDB" id="A0AAQ3SWY1"/>
<reference evidence="1 2" key="1">
    <citation type="submission" date="2024-02" db="EMBL/GenBank/DDBJ databases">
        <title>High-quality chromosome-scale genome assembly of Pensacola bahiagrass (Paspalum notatum Flugge var. saurae).</title>
        <authorList>
            <person name="Vega J.M."/>
            <person name="Podio M."/>
            <person name="Orjuela J."/>
            <person name="Siena L.A."/>
            <person name="Pessino S.C."/>
            <person name="Combes M.C."/>
            <person name="Mariac C."/>
            <person name="Albertini E."/>
            <person name="Pupilli F."/>
            <person name="Ortiz J.P.A."/>
            <person name="Leblanc O."/>
        </authorList>
    </citation>
    <scope>NUCLEOTIDE SEQUENCE [LARGE SCALE GENOMIC DNA]</scope>
    <source>
        <strain evidence="1">R1</strain>
        <tissue evidence="1">Leaf</tissue>
    </source>
</reference>
<dbReference type="Proteomes" id="UP001341281">
    <property type="component" value="Chromosome 03"/>
</dbReference>
<evidence type="ECO:0000313" key="1">
    <source>
        <dbReference type="EMBL" id="WVZ62167.1"/>
    </source>
</evidence>
<organism evidence="1 2">
    <name type="scientific">Paspalum notatum var. saurae</name>
    <dbReference type="NCBI Taxonomy" id="547442"/>
    <lineage>
        <taxon>Eukaryota</taxon>
        <taxon>Viridiplantae</taxon>
        <taxon>Streptophyta</taxon>
        <taxon>Embryophyta</taxon>
        <taxon>Tracheophyta</taxon>
        <taxon>Spermatophyta</taxon>
        <taxon>Magnoliopsida</taxon>
        <taxon>Liliopsida</taxon>
        <taxon>Poales</taxon>
        <taxon>Poaceae</taxon>
        <taxon>PACMAD clade</taxon>
        <taxon>Panicoideae</taxon>
        <taxon>Andropogonodae</taxon>
        <taxon>Paspaleae</taxon>
        <taxon>Paspalinae</taxon>
        <taxon>Paspalum</taxon>
    </lineage>
</organism>
<evidence type="ECO:0000313" key="2">
    <source>
        <dbReference type="Proteomes" id="UP001341281"/>
    </source>
</evidence>
<name>A0AAQ3SWY1_PASNO</name>
<dbReference type="EMBL" id="CP144747">
    <property type="protein sequence ID" value="WVZ62167.1"/>
    <property type="molecule type" value="Genomic_DNA"/>
</dbReference>
<protein>
    <submittedName>
        <fullName evidence="1">Uncharacterized protein</fullName>
    </submittedName>
</protein>
<gene>
    <name evidence="1" type="ORF">U9M48_011944</name>
</gene>
<accession>A0AAQ3SWY1</accession>
<sequence length="94" mass="10301">MRPEEQVSGTLRLSSSCTERRRIKFLGSALRDCSPSSPQVVRLLPLPEAIAADSFTGFYIVLRSVLVNVVSTESAQLPTDRQAAFATDHIAGYF</sequence>